<comment type="subcellular location">
    <subcellularLocation>
        <location evidence="1">Cell membrane</location>
        <topology evidence="1">Multi-pass membrane protein</topology>
    </subcellularLocation>
</comment>
<keyword evidence="2" id="KW-1003">Cell membrane</keyword>
<feature type="transmembrane region" description="Helical" evidence="10">
    <location>
        <begin position="620"/>
        <end position="641"/>
    </location>
</feature>
<evidence type="ECO:0000313" key="13">
    <source>
        <dbReference type="Proteomes" id="UP001159427"/>
    </source>
</evidence>
<evidence type="ECO:0000313" key="12">
    <source>
        <dbReference type="EMBL" id="CAH3160479.1"/>
    </source>
</evidence>
<dbReference type="InterPro" id="IPR028082">
    <property type="entry name" value="Peripla_BP_I"/>
</dbReference>
<keyword evidence="4 10" id="KW-1133">Transmembrane helix</keyword>
<protein>
    <recommendedName>
        <fullName evidence="11">G-protein coupled receptors family 3 profile domain-containing protein</fullName>
    </recommendedName>
</protein>
<dbReference type="SUPFAM" id="SSF53822">
    <property type="entry name" value="Periplasmic binding protein-like I"/>
    <property type="match status" value="1"/>
</dbReference>
<dbReference type="Pfam" id="PF01094">
    <property type="entry name" value="ANF_receptor"/>
    <property type="match status" value="1"/>
</dbReference>
<dbReference type="Proteomes" id="UP001159427">
    <property type="component" value="Unassembled WGS sequence"/>
</dbReference>
<evidence type="ECO:0000256" key="5">
    <source>
        <dbReference type="ARBA" id="ARBA00023040"/>
    </source>
</evidence>
<evidence type="ECO:0000256" key="2">
    <source>
        <dbReference type="ARBA" id="ARBA00022475"/>
    </source>
</evidence>
<feature type="transmembrane region" description="Helical" evidence="10">
    <location>
        <begin position="788"/>
        <end position="808"/>
    </location>
</feature>
<dbReference type="CDD" id="cd15047">
    <property type="entry name" value="7tmC_GABA-B-like"/>
    <property type="match status" value="1"/>
</dbReference>
<dbReference type="PRINTS" id="PR01177">
    <property type="entry name" value="GABAB1RECPTR"/>
</dbReference>
<reference evidence="12 13" key="1">
    <citation type="submission" date="2022-05" db="EMBL/GenBank/DDBJ databases">
        <authorList>
            <consortium name="Genoscope - CEA"/>
            <person name="William W."/>
        </authorList>
    </citation>
    <scope>NUCLEOTIDE SEQUENCE [LARGE SCALE GENOMIC DNA]</scope>
</reference>
<feature type="domain" description="G-protein coupled receptors family 3 profile" evidence="11">
    <location>
        <begin position="618"/>
        <end position="819"/>
    </location>
</feature>
<evidence type="ECO:0000259" key="11">
    <source>
        <dbReference type="PROSITE" id="PS50259"/>
    </source>
</evidence>
<dbReference type="Gene3D" id="3.40.50.2300">
    <property type="match status" value="2"/>
</dbReference>
<evidence type="ECO:0000256" key="8">
    <source>
        <dbReference type="ARBA" id="ARBA00023180"/>
    </source>
</evidence>
<dbReference type="PANTHER" id="PTHR10519:SF74">
    <property type="entry name" value="GAMMA-AMINOBUTYRIC ACID TYPE B RECEPTOR SUBUNIT 2"/>
    <property type="match status" value="1"/>
</dbReference>
<name>A0ABN8QB61_9CNID</name>
<organism evidence="12 13">
    <name type="scientific">Porites evermanni</name>
    <dbReference type="NCBI Taxonomy" id="104178"/>
    <lineage>
        <taxon>Eukaryota</taxon>
        <taxon>Metazoa</taxon>
        <taxon>Cnidaria</taxon>
        <taxon>Anthozoa</taxon>
        <taxon>Hexacorallia</taxon>
        <taxon>Scleractinia</taxon>
        <taxon>Fungiina</taxon>
        <taxon>Poritidae</taxon>
        <taxon>Porites</taxon>
    </lineage>
</organism>
<evidence type="ECO:0000256" key="6">
    <source>
        <dbReference type="ARBA" id="ARBA00023136"/>
    </source>
</evidence>
<keyword evidence="7" id="KW-0675">Receptor</keyword>
<accession>A0ABN8QB61</accession>
<keyword evidence="6 10" id="KW-0472">Membrane</keyword>
<comment type="caution">
    <text evidence="12">The sequence shown here is derived from an EMBL/GenBank/DDBJ whole genome shotgun (WGS) entry which is preliminary data.</text>
</comment>
<keyword evidence="13" id="KW-1185">Reference proteome</keyword>
<dbReference type="InterPro" id="IPR001828">
    <property type="entry name" value="ANF_lig-bd_rcpt"/>
</dbReference>
<evidence type="ECO:0000256" key="10">
    <source>
        <dbReference type="SAM" id="Phobius"/>
    </source>
</evidence>
<dbReference type="PROSITE" id="PS00981">
    <property type="entry name" value="G_PROTEIN_RECEP_F3_3"/>
    <property type="match status" value="1"/>
</dbReference>
<dbReference type="PANTHER" id="PTHR10519">
    <property type="entry name" value="GABA-B RECEPTOR"/>
    <property type="match status" value="1"/>
</dbReference>
<keyword evidence="3 10" id="KW-0812">Transmembrane</keyword>
<keyword evidence="8" id="KW-0325">Glycoprotein</keyword>
<evidence type="ECO:0000256" key="1">
    <source>
        <dbReference type="ARBA" id="ARBA00004651"/>
    </source>
</evidence>
<dbReference type="PROSITE" id="PS50259">
    <property type="entry name" value="G_PROTEIN_RECEP_F3_4"/>
    <property type="match status" value="1"/>
</dbReference>
<keyword evidence="5" id="KW-0297">G-protein coupled receptor</keyword>
<gene>
    <name evidence="12" type="ORF">PEVE_00003608</name>
</gene>
<evidence type="ECO:0000256" key="4">
    <source>
        <dbReference type="ARBA" id="ARBA00022989"/>
    </source>
</evidence>
<feature type="transmembrane region" description="Helical" evidence="10">
    <location>
        <begin position="661"/>
        <end position="684"/>
    </location>
</feature>
<dbReference type="InterPro" id="IPR017979">
    <property type="entry name" value="GPCR_3_CS"/>
</dbReference>
<feature type="transmembrane region" description="Helical" evidence="10">
    <location>
        <begin position="761"/>
        <end position="782"/>
    </location>
</feature>
<feature type="transmembrane region" description="Helical" evidence="10">
    <location>
        <begin position="587"/>
        <end position="608"/>
    </location>
</feature>
<evidence type="ECO:0000256" key="3">
    <source>
        <dbReference type="ARBA" id="ARBA00022692"/>
    </source>
</evidence>
<dbReference type="PRINTS" id="PR01176">
    <property type="entry name" value="GABABRECEPTR"/>
</dbReference>
<dbReference type="Pfam" id="PF00003">
    <property type="entry name" value="7tm_3"/>
    <property type="match status" value="1"/>
</dbReference>
<feature type="transmembrane region" description="Helical" evidence="10">
    <location>
        <begin position="720"/>
        <end position="741"/>
    </location>
</feature>
<dbReference type="InterPro" id="IPR002455">
    <property type="entry name" value="GPCR3_GABA-B"/>
</dbReference>
<dbReference type="InterPro" id="IPR017978">
    <property type="entry name" value="GPCR_3_C"/>
</dbReference>
<keyword evidence="9" id="KW-0807">Transducer</keyword>
<feature type="transmembrane region" description="Helical" evidence="10">
    <location>
        <begin position="544"/>
        <end position="567"/>
    </location>
</feature>
<evidence type="ECO:0000256" key="9">
    <source>
        <dbReference type="ARBA" id="ARBA00023224"/>
    </source>
</evidence>
<dbReference type="EMBL" id="CALNXI010001216">
    <property type="protein sequence ID" value="CAH3160479.1"/>
    <property type="molecule type" value="Genomic_DNA"/>
</dbReference>
<dbReference type="CDD" id="cd06366">
    <property type="entry name" value="PBP1_GABAb_receptor"/>
    <property type="match status" value="1"/>
</dbReference>
<proteinExistence type="predicted"/>
<evidence type="ECO:0000256" key="7">
    <source>
        <dbReference type="ARBA" id="ARBA00023170"/>
    </source>
</evidence>
<sequence length="928" mass="104779">MPDYFLRTLNLFVVFYSPEMKFKKSTRVSSGLTCFAILVQTIFCSLQIGTNTQFCCEKTVNSTGFRCWNNTIKENSVHVAWKFNNCSQNDTQSRTCFNVTEMHSCRQNYSSAFAVQEKRKIHIGAFVPFLKDDRYGHFTAMKMAIDIINNRSDILGNYTLVLDSEDTIWASGAYAIRALFTLLNRENKPVILLGPSNTAALEPVAESAKLWNLVQVSYASGSPKFESKRFYPNTYRSAPSSASFSKAKAAFIKYFGWKRVAILHQYDPEFFSPTVDKLKIELVKSNISIIAIEGFEELGDVSFQMEKLKKLDARIIIGEFSYVGARNVFCEAFKRKMYGPNYAWIIFGEFSPTEIFADDPKLRNSVLSDCSSNELKEAANGYISTIKLDIRKDNNQTISGLTSERFWWRMRQLNKRNNLRKDSAYAFDSAWVVAMALDSAFAKGMKYEELLNRKFKQVAAIRSGIQNINFAGLTGPVGFDENRERVGTVLIKQNREGNETRIGQHFTSSDELHLFESERNKIWEDNRPPKDHTSRKIELMMSPLPLIVIMWFMAAIGIICSLSFLYFNISKGKNRIIKMSSPKLNNIIIMGCILCYASIVLLGLDARFLDLQGYGINCNARAAVLSIGFSLSFGAMFSKTWRVHKIFTAAKTLKKMAIKDLHLLAIVAVLLTVDVIFLSCWIIIDPFQAEELKFEELSRKEQDTIIIPALYQCTCKYKTYFLAVLFAYKGILLLFGLFLAWETRNVTIPALNDSKYIGMSVYNVVVLSIIGAIVAIALDGSMYYEAPYAISSLCLIVCTTVTLLLVFVPKIYQFLMKEEGILQASSLHAAATGRPRAHSHSLTCASPVLKERHTSFTCKSTQTDFDAPESAVNEVMFKCGGFGADDIPYEIRIDDIHLDETMMVEFSPRSCETVIKNSYYTGGPSGSK</sequence>